<dbReference type="Gene3D" id="1.25.10.10">
    <property type="entry name" value="Leucine-rich Repeat Variant"/>
    <property type="match status" value="1"/>
</dbReference>
<evidence type="ECO:0000256" key="2">
    <source>
        <dbReference type="ARBA" id="ARBA00004496"/>
    </source>
</evidence>
<keyword evidence="7" id="KW-0539">Nucleus</keyword>
<dbReference type="GO" id="GO:0005635">
    <property type="term" value="C:nuclear envelope"/>
    <property type="evidence" value="ECO:0007669"/>
    <property type="project" value="EnsemblFungi"/>
</dbReference>
<accession>A0A1B7SD71</accession>
<reference evidence="8" key="1">
    <citation type="journal article" date="2021" name="Open Biol.">
        <title>Shared evolutionary footprints suggest mitochondrial oxidative damage underlies multiple complex I losses in fungi.</title>
        <authorList>
            <person name="Schikora-Tamarit M.A."/>
            <person name="Marcet-Houben M."/>
            <person name="Nosek J."/>
            <person name="Gabaldon T."/>
        </authorList>
    </citation>
    <scope>NUCLEOTIDE SEQUENCE</scope>
    <source>
        <strain evidence="8">NCAIM Y.01608</strain>
    </source>
</reference>
<evidence type="ECO:0000256" key="5">
    <source>
        <dbReference type="ARBA" id="ARBA00022490"/>
    </source>
</evidence>
<dbReference type="AlphaFoldDB" id="A0A1B7SD71"/>
<dbReference type="Proteomes" id="UP000788993">
    <property type="component" value="Unassembled WGS sequence"/>
</dbReference>
<dbReference type="RefSeq" id="XP_018209398.1">
    <property type="nucleotide sequence ID" value="XM_018354977.1"/>
</dbReference>
<gene>
    <name evidence="8" type="ORF">OGATHE_002331</name>
</gene>
<dbReference type="PANTHER" id="PTHR10997">
    <property type="entry name" value="IMPORTIN-7, 8, 11"/>
    <property type="match status" value="1"/>
</dbReference>
<evidence type="ECO:0000256" key="3">
    <source>
        <dbReference type="ARBA" id="ARBA00008669"/>
    </source>
</evidence>
<evidence type="ECO:0000256" key="7">
    <source>
        <dbReference type="ARBA" id="ARBA00023242"/>
    </source>
</evidence>
<dbReference type="GO" id="GO:0006611">
    <property type="term" value="P:protein export from nucleus"/>
    <property type="evidence" value="ECO:0007669"/>
    <property type="project" value="EnsemblFungi"/>
</dbReference>
<keyword evidence="5" id="KW-0963">Cytoplasm</keyword>
<keyword evidence="9" id="KW-1185">Reference proteome</keyword>
<dbReference type="InterPro" id="IPR011989">
    <property type="entry name" value="ARM-like"/>
</dbReference>
<dbReference type="SUPFAM" id="SSF48371">
    <property type="entry name" value="ARM repeat"/>
    <property type="match status" value="1"/>
</dbReference>
<sequence>MSDIASVSQLLAQSLSPSTAKLAEESLRSVEDQKGFPSTLLHVVAANELSSSVRLAGSLYFKNLVKRKWIDETGVYRLHLDDVKMIKAEILSLMIQLPDSLQIQIGEAVSLIAESEFPELWPELIQELVGKLSPENMHTNKGVLKVAHSIFKRWRPLFGSNELYIEINLVLSQFAQPFLELLKMVDNLIDQNASNKENLKLLFDNLLLLVKIYYDLNCQDIPEFFEDHLQEGMAVIHKYLKYSNPLLEDSNDTEEIDIVTQVKTSCCELIQLYTTRYQEELGSIITEFIRTIWDLLSSIGTQPKYDILASKALQFLTIIASLEQYNSTLKSEDALKEITEKIILPNVMLRESDEELFEDDPIEYTRRDLEGSDSDTRRRASTDFLRALKENKEQDVTQVVMNYVNHYLASSQSNPADWKSKDLAICLFSSIAAKGSITNAGITSTNLLVDVVEFFSQYVAQDLVNQVSHPILKVDAIKYIFTFRNQLTKQQLIEAFPLLSSHFQDGNYVVYTYAAITIEKILSLRNPSSHQQLLFSKTDIPASVFNDLLTNLFRLMFRKGESPEKLAENEFLMKCVMRILLTAEDSLSERAPQLLQQLMKIVEIIGKNPSNPKFSHYTFESICVLIRYNNSQITEIFELIKPCMLSVLAQDIHEFIPYAFQILSYCLEVYPNSAEMPLEYEQLIKPLCSPAVWELKANIPAIERLLAAIIRFKPSLFTSAASLTPILGVFQKLVSSKLNDHLGFDFLETILLNVDMSCLEPFLKEVAMILLSRLQTVRTDKFVKRFIVFLCSIAALPTSNDPYLKKNGLNSSFVIRFIENVQSGVFQQILVGVIVPTIESFNNLLDKKILIVGLTSLITENAQIIGQDAFKLVLSKLLKITASDSIKNYKNFNENVELLLELENDELSFGSSFNKLNTIQQKPFDPVKEISSKEMILAYLQSELASFPNIQNVVLSLDQPEQELAKSLGII</sequence>
<dbReference type="Pfam" id="PF03810">
    <property type="entry name" value="IBN_N"/>
    <property type="match status" value="1"/>
</dbReference>
<protein>
    <submittedName>
        <fullName evidence="8">Uncharacterized protein</fullName>
    </submittedName>
</protein>
<dbReference type="InterPro" id="IPR001494">
    <property type="entry name" value="Importin-beta_N"/>
</dbReference>
<organism evidence="8 9">
    <name type="scientific">Ogataea polymorpha</name>
    <dbReference type="NCBI Taxonomy" id="460523"/>
    <lineage>
        <taxon>Eukaryota</taxon>
        <taxon>Fungi</taxon>
        <taxon>Dikarya</taxon>
        <taxon>Ascomycota</taxon>
        <taxon>Saccharomycotina</taxon>
        <taxon>Pichiomycetes</taxon>
        <taxon>Pichiales</taxon>
        <taxon>Pichiaceae</taxon>
        <taxon>Ogataea</taxon>
    </lineage>
</organism>
<comment type="subcellular location">
    <subcellularLocation>
        <location evidence="2">Cytoplasm</location>
    </subcellularLocation>
    <subcellularLocation>
        <location evidence="1">Nucleus</location>
    </subcellularLocation>
</comment>
<comment type="similarity">
    <text evidence="3">Belongs to the XPO2/CSE1 family.</text>
</comment>
<dbReference type="InterPro" id="IPR005043">
    <property type="entry name" value="XPO2_C"/>
</dbReference>
<dbReference type="GO" id="GO:0005829">
    <property type="term" value="C:cytosol"/>
    <property type="evidence" value="ECO:0007669"/>
    <property type="project" value="TreeGrafter"/>
</dbReference>
<dbReference type="PANTHER" id="PTHR10997:SF8">
    <property type="entry name" value="EXPORTIN-2"/>
    <property type="match status" value="1"/>
</dbReference>
<dbReference type="Pfam" id="PF03378">
    <property type="entry name" value="CAS_CSE1"/>
    <property type="match status" value="1"/>
</dbReference>
<dbReference type="InterPro" id="IPR013713">
    <property type="entry name" value="XPO2_central"/>
</dbReference>
<keyword evidence="6" id="KW-0653">Protein transport</keyword>
<dbReference type="GO" id="GO:0005049">
    <property type="term" value="F:nuclear export signal receptor activity"/>
    <property type="evidence" value="ECO:0007669"/>
    <property type="project" value="EnsemblFungi"/>
</dbReference>
<evidence type="ECO:0000256" key="6">
    <source>
        <dbReference type="ARBA" id="ARBA00022927"/>
    </source>
</evidence>
<dbReference type="GO" id="GO:0046827">
    <property type="term" value="P:positive regulation of protein export from nucleus"/>
    <property type="evidence" value="ECO:0007669"/>
    <property type="project" value="EnsemblFungi"/>
</dbReference>
<proteinExistence type="inferred from homology"/>
<keyword evidence="4" id="KW-0813">Transport</keyword>
<dbReference type="GO" id="GO:0006606">
    <property type="term" value="P:protein import into nucleus"/>
    <property type="evidence" value="ECO:0007669"/>
    <property type="project" value="TreeGrafter"/>
</dbReference>
<evidence type="ECO:0000256" key="4">
    <source>
        <dbReference type="ARBA" id="ARBA00022448"/>
    </source>
</evidence>
<comment type="caution">
    <text evidence="8">The sequence shown here is derived from an EMBL/GenBank/DDBJ whole genome shotgun (WGS) entry which is preliminary data.</text>
</comment>
<evidence type="ECO:0000313" key="8">
    <source>
        <dbReference type="EMBL" id="KAH3672490.1"/>
    </source>
</evidence>
<dbReference type="GO" id="GO:0032991">
    <property type="term" value="C:protein-containing complex"/>
    <property type="evidence" value="ECO:0007669"/>
    <property type="project" value="EnsemblFungi"/>
</dbReference>
<dbReference type="InterPro" id="IPR016024">
    <property type="entry name" value="ARM-type_fold"/>
</dbReference>
<name>A0A1B7SD71_9ASCO</name>
<dbReference type="GO" id="GO:0034399">
    <property type="term" value="C:nuclear periphery"/>
    <property type="evidence" value="ECO:0007669"/>
    <property type="project" value="EnsemblFungi"/>
</dbReference>
<dbReference type="EMBL" id="JAEUBD010000763">
    <property type="protein sequence ID" value="KAH3672490.1"/>
    <property type="molecule type" value="Genomic_DNA"/>
</dbReference>
<dbReference type="GO" id="GO:0061015">
    <property type="term" value="P:snRNA import into nucleus"/>
    <property type="evidence" value="ECO:0007669"/>
    <property type="project" value="EnsemblFungi"/>
</dbReference>
<dbReference type="Pfam" id="PF08506">
    <property type="entry name" value="Cse1"/>
    <property type="match status" value="1"/>
</dbReference>
<reference evidence="8" key="2">
    <citation type="submission" date="2021-01" db="EMBL/GenBank/DDBJ databases">
        <authorList>
            <person name="Schikora-Tamarit M.A."/>
        </authorList>
    </citation>
    <scope>NUCLEOTIDE SEQUENCE</scope>
    <source>
        <strain evidence="8">NCAIM Y.01608</strain>
    </source>
</reference>
<evidence type="ECO:0000256" key="1">
    <source>
        <dbReference type="ARBA" id="ARBA00004123"/>
    </source>
</evidence>
<dbReference type="GO" id="GO:0031267">
    <property type="term" value="F:small GTPase binding"/>
    <property type="evidence" value="ECO:0007669"/>
    <property type="project" value="InterPro"/>
</dbReference>
<evidence type="ECO:0000313" key="9">
    <source>
        <dbReference type="Proteomes" id="UP000788993"/>
    </source>
</evidence>
<dbReference type="PROSITE" id="PS50166">
    <property type="entry name" value="IMPORTIN_B_NT"/>
    <property type="match status" value="1"/>
</dbReference>
<dbReference type="SMART" id="SM00913">
    <property type="entry name" value="IBN_N"/>
    <property type="match status" value="1"/>
</dbReference>